<keyword evidence="2" id="KW-0472">Membrane</keyword>
<sequence length="230" mass="24756">MTERHTDRRTGRQRPAWPQIAGLTSLAILLVAIGIVVGSVWSPGSQDDVTTMSAADIGFAQDMSAHHDQALLMARTILAAPDVDPTIRGLADQLVVAQSAESATMRGWLQFFGLPLTSDSPMSWMPHDDSHSHGQPSAATPDTPPMPGMASTDELGRLATLRGDEAEKLFLQLMIRHHRGGLEMAQAAYNDDRSAPATKQLALNMLGDQGNEIGQMSMLLKERGAEPLPT</sequence>
<dbReference type="AlphaFoldDB" id="A0AAE4R5K8"/>
<accession>A0AAE4R5K8</accession>
<organism evidence="4 5">
    <name type="scientific">Gordonia amicalis</name>
    <dbReference type="NCBI Taxonomy" id="89053"/>
    <lineage>
        <taxon>Bacteria</taxon>
        <taxon>Bacillati</taxon>
        <taxon>Actinomycetota</taxon>
        <taxon>Actinomycetes</taxon>
        <taxon>Mycobacteriales</taxon>
        <taxon>Gordoniaceae</taxon>
        <taxon>Gordonia</taxon>
    </lineage>
</organism>
<feature type="transmembrane region" description="Helical" evidence="2">
    <location>
        <begin position="20"/>
        <end position="41"/>
    </location>
</feature>
<proteinExistence type="predicted"/>
<evidence type="ECO:0000259" key="3">
    <source>
        <dbReference type="Pfam" id="PF03713"/>
    </source>
</evidence>
<dbReference type="RefSeq" id="WP_191834720.1">
    <property type="nucleotide sequence ID" value="NZ_CP096596.1"/>
</dbReference>
<feature type="region of interest" description="Disordered" evidence="1">
    <location>
        <begin position="123"/>
        <end position="152"/>
    </location>
</feature>
<dbReference type="Proteomes" id="UP001185922">
    <property type="component" value="Unassembled WGS sequence"/>
</dbReference>
<dbReference type="InterPro" id="IPR005183">
    <property type="entry name" value="DUF305_CopM-like"/>
</dbReference>
<keyword evidence="2" id="KW-1133">Transmembrane helix</keyword>
<protein>
    <submittedName>
        <fullName evidence="4">DUF305 domain-containing protein</fullName>
    </submittedName>
</protein>
<evidence type="ECO:0000256" key="1">
    <source>
        <dbReference type="SAM" id="MobiDB-lite"/>
    </source>
</evidence>
<comment type="caution">
    <text evidence="4">The sequence shown here is derived from an EMBL/GenBank/DDBJ whole genome shotgun (WGS) entry which is preliminary data.</text>
</comment>
<dbReference type="PANTHER" id="PTHR36933:SF1">
    <property type="entry name" value="SLL0788 PROTEIN"/>
    <property type="match status" value="1"/>
</dbReference>
<feature type="domain" description="DUF305" evidence="3">
    <location>
        <begin position="56"/>
        <end position="219"/>
    </location>
</feature>
<dbReference type="InterPro" id="IPR012347">
    <property type="entry name" value="Ferritin-like"/>
</dbReference>
<gene>
    <name evidence="4" type="ORF">R3Q15_10295</name>
</gene>
<evidence type="ECO:0000313" key="5">
    <source>
        <dbReference type="Proteomes" id="UP001185922"/>
    </source>
</evidence>
<evidence type="ECO:0000256" key="2">
    <source>
        <dbReference type="SAM" id="Phobius"/>
    </source>
</evidence>
<reference evidence="4" key="1">
    <citation type="submission" date="2023-10" db="EMBL/GenBank/DDBJ databases">
        <title>Development of a sustainable strategy for remediation of hydrocarbon-contaminated territories based on the waste exchange concept.</title>
        <authorList>
            <person name="Krivoruchko A."/>
        </authorList>
    </citation>
    <scope>NUCLEOTIDE SEQUENCE</scope>
    <source>
        <strain evidence="4">IEGM 1279</strain>
    </source>
</reference>
<keyword evidence="2" id="KW-0812">Transmembrane</keyword>
<dbReference type="PANTHER" id="PTHR36933">
    <property type="entry name" value="SLL0788 PROTEIN"/>
    <property type="match status" value="1"/>
</dbReference>
<dbReference type="Pfam" id="PF03713">
    <property type="entry name" value="DUF305"/>
    <property type="match status" value="1"/>
</dbReference>
<dbReference type="Gene3D" id="1.20.1260.10">
    <property type="match status" value="1"/>
</dbReference>
<evidence type="ECO:0000313" key="4">
    <source>
        <dbReference type="EMBL" id="MDV6312267.1"/>
    </source>
</evidence>
<dbReference type="EMBL" id="JAWLKH010000008">
    <property type="protein sequence ID" value="MDV6312267.1"/>
    <property type="molecule type" value="Genomic_DNA"/>
</dbReference>
<name>A0AAE4R5K8_9ACTN</name>